<comment type="caution">
    <text evidence="1">The sequence shown here is derived from an EMBL/GenBank/DDBJ whole genome shotgun (WGS) entry which is preliminary data.</text>
</comment>
<keyword evidence="2" id="KW-1185">Reference proteome</keyword>
<reference evidence="1" key="1">
    <citation type="journal article" date="2023" name="G3 (Bethesda)">
        <title>A reference genome for the long-term kleptoplast-retaining sea slug Elysia crispata morphotype clarki.</title>
        <authorList>
            <person name="Eastman K.E."/>
            <person name="Pendleton A.L."/>
            <person name="Shaikh M.A."/>
            <person name="Suttiyut T."/>
            <person name="Ogas R."/>
            <person name="Tomko P."/>
            <person name="Gavelis G."/>
            <person name="Widhalm J.R."/>
            <person name="Wisecaver J.H."/>
        </authorList>
    </citation>
    <scope>NUCLEOTIDE SEQUENCE</scope>
    <source>
        <strain evidence="1">ECLA1</strain>
    </source>
</reference>
<proteinExistence type="predicted"/>
<organism evidence="1 2">
    <name type="scientific">Elysia crispata</name>
    <name type="common">lettuce slug</name>
    <dbReference type="NCBI Taxonomy" id="231223"/>
    <lineage>
        <taxon>Eukaryota</taxon>
        <taxon>Metazoa</taxon>
        <taxon>Spiralia</taxon>
        <taxon>Lophotrochozoa</taxon>
        <taxon>Mollusca</taxon>
        <taxon>Gastropoda</taxon>
        <taxon>Heterobranchia</taxon>
        <taxon>Euthyneura</taxon>
        <taxon>Panpulmonata</taxon>
        <taxon>Sacoglossa</taxon>
        <taxon>Placobranchoidea</taxon>
        <taxon>Plakobranchidae</taxon>
        <taxon>Elysia</taxon>
    </lineage>
</organism>
<accession>A0AAE1CXS4</accession>
<dbReference type="EMBL" id="JAWDGP010006345">
    <property type="protein sequence ID" value="KAK3742643.1"/>
    <property type="molecule type" value="Genomic_DNA"/>
</dbReference>
<sequence>MFVVIATSNALLGHDSVIARVLYISKVRRKLERAYLVLLHHASSRSSLPGFTVREDTGHWDPSVIATGIG</sequence>
<gene>
    <name evidence="1" type="ORF">RRG08_025589</name>
</gene>
<dbReference type="AlphaFoldDB" id="A0AAE1CXS4"/>
<protein>
    <submittedName>
        <fullName evidence="1">Uncharacterized protein</fullName>
    </submittedName>
</protein>
<evidence type="ECO:0000313" key="1">
    <source>
        <dbReference type="EMBL" id="KAK3742643.1"/>
    </source>
</evidence>
<name>A0AAE1CXS4_9GAST</name>
<evidence type="ECO:0000313" key="2">
    <source>
        <dbReference type="Proteomes" id="UP001283361"/>
    </source>
</evidence>
<dbReference type="Proteomes" id="UP001283361">
    <property type="component" value="Unassembled WGS sequence"/>
</dbReference>